<keyword evidence="5" id="KW-0564">Palmitate</keyword>
<dbReference type="InterPro" id="IPR004872">
    <property type="entry name" value="Lipoprotein_NlpA"/>
</dbReference>
<keyword evidence="4" id="KW-0472">Membrane</keyword>
<dbReference type="Proteomes" id="UP001525379">
    <property type="component" value="Unassembled WGS sequence"/>
</dbReference>
<dbReference type="Pfam" id="PF03180">
    <property type="entry name" value="Lipoprotein_9"/>
    <property type="match status" value="1"/>
</dbReference>
<evidence type="ECO:0000256" key="2">
    <source>
        <dbReference type="ARBA" id="ARBA00008973"/>
    </source>
</evidence>
<accession>A0ABT2HUU1</accession>
<keyword evidence="9" id="KW-1185">Reference proteome</keyword>
<evidence type="ECO:0000256" key="6">
    <source>
        <dbReference type="ARBA" id="ARBA00023288"/>
    </source>
</evidence>
<evidence type="ECO:0000256" key="7">
    <source>
        <dbReference type="SAM" id="SignalP"/>
    </source>
</evidence>
<evidence type="ECO:0000313" key="9">
    <source>
        <dbReference type="Proteomes" id="UP001525379"/>
    </source>
</evidence>
<organism evidence="8 9">
    <name type="scientific">Pseudoclavibacter albus</name>
    <dbReference type="NCBI Taxonomy" id="272241"/>
    <lineage>
        <taxon>Bacteria</taxon>
        <taxon>Bacillati</taxon>
        <taxon>Actinomycetota</taxon>
        <taxon>Actinomycetes</taxon>
        <taxon>Micrococcales</taxon>
        <taxon>Microbacteriaceae</taxon>
        <taxon>Pseudoclavibacter</taxon>
    </lineage>
</organism>
<protein>
    <submittedName>
        <fullName evidence="8">MetQ/NlpA family ABC transporter substrate-binding protein</fullName>
    </submittedName>
</protein>
<reference evidence="8 9" key="1">
    <citation type="submission" date="2022-04" db="EMBL/GenBank/DDBJ databases">
        <title>Human microbiome associated bacterial genomes.</title>
        <authorList>
            <person name="Sandstrom S."/>
            <person name="Salamzade R."/>
            <person name="Kalan L.R."/>
        </authorList>
    </citation>
    <scope>NUCLEOTIDE SEQUENCE [LARGE SCALE GENOMIC DNA]</scope>
    <source>
        <strain evidence="9">p3-SID1799</strain>
    </source>
</reference>
<proteinExistence type="inferred from homology"/>
<dbReference type="SUPFAM" id="SSF53850">
    <property type="entry name" value="Periplasmic binding protein-like II"/>
    <property type="match status" value="1"/>
</dbReference>
<keyword evidence="3 7" id="KW-0732">Signal</keyword>
<name>A0ABT2HUU1_9MICO</name>
<dbReference type="PANTHER" id="PTHR30429:SF3">
    <property type="entry name" value="LIPOPROTEIN"/>
    <property type="match status" value="1"/>
</dbReference>
<comment type="similarity">
    <text evidence="2">Belongs to the NlpA lipoprotein family.</text>
</comment>
<comment type="subcellular location">
    <subcellularLocation>
        <location evidence="1">Membrane</location>
        <topology evidence="1">Lipid-anchor</topology>
    </subcellularLocation>
</comment>
<dbReference type="Gene3D" id="3.40.190.10">
    <property type="entry name" value="Periplasmic binding protein-like II"/>
    <property type="match status" value="2"/>
</dbReference>
<evidence type="ECO:0000256" key="4">
    <source>
        <dbReference type="ARBA" id="ARBA00023136"/>
    </source>
</evidence>
<sequence length="298" mass="31597">MSRFAKVVAAASALALAFGLSACSAGGNEGTPGVDRPVRIGVTNASDPYWEHYKEATKAQGIEVELVDFAEYSQPNPALAAGEIDLNEFQHLIYLAQYNVSAGDDLTPIGATAIYPLGLYSQKYKSTDEIPAGSEIAIPNDESNQARALLVLQQAGLLKLKDGGSPFSSPDDIIAAESKVTVRPIEASLTGTTLPDVAGSVINQNFLDEAGLKPTDAIAQDDPNADTAKPYINVFVSRAEDKDNPTYLKLVEIFQNDKATTDGLVEHANGAAEPLTTPTAELLEVLQKTQADYEKAGK</sequence>
<gene>
    <name evidence="8" type="ORF">M3D15_01810</name>
</gene>
<comment type="caution">
    <text evidence="8">The sequence shown here is derived from an EMBL/GenBank/DDBJ whole genome shotgun (WGS) entry which is preliminary data.</text>
</comment>
<dbReference type="PANTHER" id="PTHR30429">
    <property type="entry name" value="D-METHIONINE-BINDING LIPOPROTEIN METQ"/>
    <property type="match status" value="1"/>
</dbReference>
<dbReference type="RefSeq" id="WP_206395473.1">
    <property type="nucleotide sequence ID" value="NZ_JAFDPW010000004.1"/>
</dbReference>
<feature type="chain" id="PRO_5046781446" evidence="7">
    <location>
        <begin position="25"/>
        <end position="298"/>
    </location>
</feature>
<evidence type="ECO:0000313" key="8">
    <source>
        <dbReference type="EMBL" id="MCT2042080.1"/>
    </source>
</evidence>
<dbReference type="EMBL" id="JALXSQ010000004">
    <property type="protein sequence ID" value="MCT2042080.1"/>
    <property type="molecule type" value="Genomic_DNA"/>
</dbReference>
<feature type="signal peptide" evidence="7">
    <location>
        <begin position="1"/>
        <end position="24"/>
    </location>
</feature>
<keyword evidence="6" id="KW-0449">Lipoprotein</keyword>
<evidence type="ECO:0000256" key="5">
    <source>
        <dbReference type="ARBA" id="ARBA00023139"/>
    </source>
</evidence>
<evidence type="ECO:0000256" key="1">
    <source>
        <dbReference type="ARBA" id="ARBA00004635"/>
    </source>
</evidence>
<dbReference type="PROSITE" id="PS51257">
    <property type="entry name" value="PROKAR_LIPOPROTEIN"/>
    <property type="match status" value="1"/>
</dbReference>
<evidence type="ECO:0000256" key="3">
    <source>
        <dbReference type="ARBA" id="ARBA00022729"/>
    </source>
</evidence>